<keyword evidence="2" id="KW-1185">Reference proteome</keyword>
<accession>A0ABR2I4L9</accession>
<name>A0ABR2I4L9_9EUKA</name>
<dbReference type="Gene3D" id="2.10.220.10">
    <property type="entry name" value="Hormone Receptor, Insulin-like Growth Factor Receptor 1, Chain A, domain 2"/>
    <property type="match status" value="1"/>
</dbReference>
<dbReference type="InterPro" id="IPR009030">
    <property type="entry name" value="Growth_fac_rcpt_cys_sf"/>
</dbReference>
<protein>
    <submittedName>
        <fullName evidence="1">Positive regulation of smooth muscle cell-matrix adhesion</fullName>
    </submittedName>
</protein>
<evidence type="ECO:0000313" key="1">
    <source>
        <dbReference type="EMBL" id="KAK8857378.1"/>
    </source>
</evidence>
<dbReference type="CDD" id="cd00064">
    <property type="entry name" value="FU"/>
    <property type="match status" value="1"/>
</dbReference>
<dbReference type="EMBL" id="JAPFFF010000020">
    <property type="protein sequence ID" value="KAK8857378.1"/>
    <property type="molecule type" value="Genomic_DNA"/>
</dbReference>
<reference evidence="1 2" key="1">
    <citation type="submission" date="2024-04" db="EMBL/GenBank/DDBJ databases">
        <title>Tritrichomonas musculus Genome.</title>
        <authorList>
            <person name="Alves-Ferreira E."/>
            <person name="Grigg M."/>
            <person name="Lorenzi H."/>
            <person name="Galac M."/>
        </authorList>
    </citation>
    <scope>NUCLEOTIDE SEQUENCE [LARGE SCALE GENOMIC DNA]</scope>
    <source>
        <strain evidence="1 2">EAF2021</strain>
    </source>
</reference>
<gene>
    <name evidence="1" type="ORF">M9Y10_015783</name>
</gene>
<dbReference type="InterPro" id="IPR006212">
    <property type="entry name" value="Furin_repeat"/>
</dbReference>
<dbReference type="Proteomes" id="UP001470230">
    <property type="component" value="Unassembled WGS sequence"/>
</dbReference>
<evidence type="ECO:0000313" key="2">
    <source>
        <dbReference type="Proteomes" id="UP001470230"/>
    </source>
</evidence>
<dbReference type="SUPFAM" id="SSF57184">
    <property type="entry name" value="Growth factor receptor domain"/>
    <property type="match status" value="1"/>
</dbReference>
<sequence length="164" mass="18468">MRRNRNLIYVVHCQNDHLCEQCRTGYEFDSDLNQCIKIESNTTKKVVDWNWALPGGYRGPDGRFYPCNKLCQKCSGSASHCTSCYHGFILSGHSCVCPYGDYYDSSLMACQYCNRLCLSCTAATVCASCAENAAIVNTATKHFCECIHPLEFFPIQKIIIIGKF</sequence>
<proteinExistence type="predicted"/>
<organism evidence="1 2">
    <name type="scientific">Tritrichomonas musculus</name>
    <dbReference type="NCBI Taxonomy" id="1915356"/>
    <lineage>
        <taxon>Eukaryota</taxon>
        <taxon>Metamonada</taxon>
        <taxon>Parabasalia</taxon>
        <taxon>Tritrichomonadida</taxon>
        <taxon>Tritrichomonadidae</taxon>
        <taxon>Tritrichomonas</taxon>
    </lineage>
</organism>
<comment type="caution">
    <text evidence="1">The sequence shown here is derived from an EMBL/GenBank/DDBJ whole genome shotgun (WGS) entry which is preliminary data.</text>
</comment>